<gene>
    <name evidence="1" type="ORF">YM304_40750</name>
</gene>
<name>A0A6C7EGX2_ILUCY</name>
<proteinExistence type="predicted"/>
<protein>
    <submittedName>
        <fullName evidence="1">Uncharacterized protein</fullName>
    </submittedName>
</protein>
<dbReference type="EMBL" id="AP012057">
    <property type="protein sequence ID" value="BAN04389.1"/>
    <property type="molecule type" value="Genomic_DNA"/>
</dbReference>
<reference evidence="1 2" key="1">
    <citation type="journal article" date="2013" name="Int. J. Syst. Evol. Microbiol.">
        <title>Ilumatobacter nonamiense sp. nov. and Ilumatobacter coccineum sp. nov., isolated from seashore sand.</title>
        <authorList>
            <person name="Matsumoto A."/>
            <person name="Kasai H."/>
            <person name="Matsuo Y."/>
            <person name="Shizuri Y."/>
            <person name="Ichikawa N."/>
            <person name="Fujita N."/>
            <person name="Omura S."/>
            <person name="Takahashi Y."/>
        </authorList>
    </citation>
    <scope>NUCLEOTIDE SEQUENCE [LARGE SCALE GENOMIC DNA]</scope>
    <source>
        <strain evidence="2">NBRC 103263 / KCTC 29153 / YM16-304</strain>
    </source>
</reference>
<dbReference type="Proteomes" id="UP000011863">
    <property type="component" value="Chromosome"/>
</dbReference>
<organism evidence="1 2">
    <name type="scientific">Ilumatobacter coccineus (strain NBRC 103263 / KCTC 29153 / YM16-304)</name>
    <dbReference type="NCBI Taxonomy" id="1313172"/>
    <lineage>
        <taxon>Bacteria</taxon>
        <taxon>Bacillati</taxon>
        <taxon>Actinomycetota</taxon>
        <taxon>Acidimicrobiia</taxon>
        <taxon>Acidimicrobiales</taxon>
        <taxon>Ilumatobacteraceae</taxon>
        <taxon>Ilumatobacter</taxon>
    </lineage>
</organism>
<evidence type="ECO:0000313" key="1">
    <source>
        <dbReference type="EMBL" id="BAN04389.1"/>
    </source>
</evidence>
<sequence>MSASQGAPQVDSATAADVAEYMREMDSKWEGASRRASAAIAASCGVASDSIGFQRTSDGWVAIVQLGPNPANVTDNGTVAIIDDSAGVKTGPWVEVFEDPSLHLSRETKLIGPIWEECFDDAAPPLHINAESWVGAIQPYDENGDWQVWVDGEMWCFSVDDHDLWGTGPALIPARDWLTIASDYTGIVIRSDDFGCLWGDFAERATVFFGRPPSVGENAVDYLWELLSTDYTDCDYTAWSVECDSLAPGAMMDLVAAVGSRDPNFDEANTSVWCQGFSGTAEELRLQVLDDGDSAASDR</sequence>
<keyword evidence="2" id="KW-1185">Reference proteome</keyword>
<evidence type="ECO:0000313" key="2">
    <source>
        <dbReference type="Proteomes" id="UP000011863"/>
    </source>
</evidence>
<dbReference type="KEGG" id="aym:YM304_40750"/>
<accession>A0A6C7EGX2</accession>
<dbReference type="AlphaFoldDB" id="A0A6C7EGX2"/>